<proteinExistence type="predicted"/>
<name>A0ABR7F0U0_9FIRM</name>
<dbReference type="Gene3D" id="3.90.550.10">
    <property type="entry name" value="Spore Coat Polysaccharide Biosynthesis Protein SpsA, Chain A"/>
    <property type="match status" value="1"/>
</dbReference>
<dbReference type="RefSeq" id="WP_158576916.1">
    <property type="nucleotide sequence ID" value="NZ_JACOOZ010000001.1"/>
</dbReference>
<dbReference type="PANTHER" id="PTHR22916:SF3">
    <property type="entry name" value="UDP-GLCNAC:BETAGAL BETA-1,3-N-ACETYLGLUCOSAMINYLTRANSFERASE-LIKE PROTEIN 1"/>
    <property type="match status" value="1"/>
</dbReference>
<accession>A0ABR7F0U0</accession>
<dbReference type="Pfam" id="PF00535">
    <property type="entry name" value="Glycos_transf_2"/>
    <property type="match status" value="1"/>
</dbReference>
<feature type="transmembrane region" description="Helical" evidence="1">
    <location>
        <begin position="12"/>
        <end position="32"/>
    </location>
</feature>
<comment type="caution">
    <text evidence="3">The sequence shown here is derived from an EMBL/GenBank/DDBJ whole genome shotgun (WGS) entry which is preliminary data.</text>
</comment>
<evidence type="ECO:0000313" key="4">
    <source>
        <dbReference type="Proteomes" id="UP000597877"/>
    </source>
</evidence>
<dbReference type="EMBL" id="JACOOZ010000001">
    <property type="protein sequence ID" value="MBC5666852.1"/>
    <property type="molecule type" value="Genomic_DNA"/>
</dbReference>
<keyword evidence="1" id="KW-0812">Transmembrane</keyword>
<sequence length="382" mass="44207">MYNTFYRKLKNVKLAKAISNISYCMLLAYYYMARLFCKSKSSMTIDEAYKLMDSCSKRPDMKTTYTNKECSKDLSIIVPAYNAEKTIRECINSVINQQTSVDYELIIVNDGSSDKTKEIVTGIKSEKIVLINQENKGFSGARNTGIDASVGKYIMFLDSDDMLVGNCIEGMMGKIREFGADIVQGSYYSFLENTNTFNYSKFQDTTVTSTENILKAPGFPWAKIYKREMFNQLRFPLNVWFEDTIVCMVLYRMCKKMVVTSDVVYAYRLNPNGITAKARHSNKCIDHYWVMEQVLEDARDIGLQNDEIQYDLVKGHMSTLLYRRISLMSDEVIECTFNLACQMLENIRPEHYKAKGRTIDKDIERAFETRNYKLWKLASFIV</sequence>
<dbReference type="Proteomes" id="UP000597877">
    <property type="component" value="Unassembled WGS sequence"/>
</dbReference>
<dbReference type="PANTHER" id="PTHR22916">
    <property type="entry name" value="GLYCOSYLTRANSFERASE"/>
    <property type="match status" value="1"/>
</dbReference>
<gene>
    <name evidence="3" type="ORF">H8S00_02435</name>
</gene>
<organism evidence="3 4">
    <name type="scientific">Eubacterium segne</name>
    <dbReference type="NCBI Taxonomy" id="2763045"/>
    <lineage>
        <taxon>Bacteria</taxon>
        <taxon>Bacillati</taxon>
        <taxon>Bacillota</taxon>
        <taxon>Clostridia</taxon>
        <taxon>Eubacteriales</taxon>
        <taxon>Eubacteriaceae</taxon>
        <taxon>Eubacterium</taxon>
    </lineage>
</organism>
<protein>
    <submittedName>
        <fullName evidence="3">Glycosyltransferase family 2 protein</fullName>
    </submittedName>
</protein>
<keyword evidence="1" id="KW-1133">Transmembrane helix</keyword>
<dbReference type="InterPro" id="IPR001173">
    <property type="entry name" value="Glyco_trans_2-like"/>
</dbReference>
<evidence type="ECO:0000256" key="1">
    <source>
        <dbReference type="SAM" id="Phobius"/>
    </source>
</evidence>
<dbReference type="InterPro" id="IPR029044">
    <property type="entry name" value="Nucleotide-diphossugar_trans"/>
</dbReference>
<evidence type="ECO:0000313" key="3">
    <source>
        <dbReference type="EMBL" id="MBC5666852.1"/>
    </source>
</evidence>
<reference evidence="3 4" key="1">
    <citation type="submission" date="2020-08" db="EMBL/GenBank/DDBJ databases">
        <title>Genome public.</title>
        <authorList>
            <person name="Liu C."/>
            <person name="Sun Q."/>
        </authorList>
    </citation>
    <scope>NUCLEOTIDE SEQUENCE [LARGE SCALE GENOMIC DNA]</scope>
    <source>
        <strain evidence="3 4">BX4</strain>
    </source>
</reference>
<dbReference type="SUPFAM" id="SSF53448">
    <property type="entry name" value="Nucleotide-diphospho-sugar transferases"/>
    <property type="match status" value="1"/>
</dbReference>
<feature type="domain" description="Glycosyltransferase 2-like" evidence="2">
    <location>
        <begin position="75"/>
        <end position="232"/>
    </location>
</feature>
<dbReference type="CDD" id="cd00761">
    <property type="entry name" value="Glyco_tranf_GTA_type"/>
    <property type="match status" value="1"/>
</dbReference>
<evidence type="ECO:0000259" key="2">
    <source>
        <dbReference type="Pfam" id="PF00535"/>
    </source>
</evidence>
<keyword evidence="4" id="KW-1185">Reference proteome</keyword>
<keyword evidence="1" id="KW-0472">Membrane</keyword>